<feature type="domain" description="Enoyl-CoA hydratase/isomerase" evidence="8">
    <location>
        <begin position="44"/>
        <end position="191"/>
    </location>
</feature>
<gene>
    <name evidence="9" type="ORF">CAUJ_LOCUS3742</name>
</gene>
<organism evidence="9 10">
    <name type="scientific">Caenorhabditis auriculariae</name>
    <dbReference type="NCBI Taxonomy" id="2777116"/>
    <lineage>
        <taxon>Eukaryota</taxon>
        <taxon>Metazoa</taxon>
        <taxon>Ecdysozoa</taxon>
        <taxon>Nematoda</taxon>
        <taxon>Chromadorea</taxon>
        <taxon>Rhabditida</taxon>
        <taxon>Rhabditina</taxon>
        <taxon>Rhabditomorpha</taxon>
        <taxon>Rhabditoidea</taxon>
        <taxon>Rhabditidae</taxon>
        <taxon>Peloderinae</taxon>
        <taxon>Caenorhabditis</taxon>
    </lineage>
</organism>
<evidence type="ECO:0000256" key="7">
    <source>
        <dbReference type="ARBA" id="ARBA00031181"/>
    </source>
</evidence>
<accession>A0A8S1GY44</accession>
<dbReference type="Proteomes" id="UP000835052">
    <property type="component" value="Unassembled WGS sequence"/>
</dbReference>
<evidence type="ECO:0000313" key="9">
    <source>
        <dbReference type="EMBL" id="CAD6187823.1"/>
    </source>
</evidence>
<keyword evidence="10" id="KW-1185">Reference proteome</keyword>
<evidence type="ECO:0000256" key="2">
    <source>
        <dbReference type="ARBA" id="ARBA00005254"/>
    </source>
</evidence>
<dbReference type="AlphaFoldDB" id="A0A8S1GY44"/>
<comment type="similarity">
    <text evidence="2">Belongs to the enoyl-CoA hydratase/isomerase family.</text>
</comment>
<dbReference type="Gene3D" id="3.90.226.10">
    <property type="entry name" value="2-enoyl-CoA Hydratase, Chain A, domain 1"/>
    <property type="match status" value="1"/>
</dbReference>
<sequence>MANALKIAFQPLLRLHSPHKMRMFSVGASGSNSEILVDKHDRKRVVTLNRPKALNALNLNMVREFYHVLQQWNNSADVDLVIVKGAGGKAFCAGGDVLAVSKSAKDAQAGGKSTDHKDFFREEYILNNLIGTFSKQYVALIDGIVMGGGCGVSINGKFRVATEKTMLAMPETALGLFPDVGGSYFLSRLKVKSRCSTFSIVQSLNCGRMD</sequence>
<dbReference type="PANTHER" id="PTHR43176:SF3">
    <property type="entry name" value="3-HYDROXYISOBUTYRYL-COA HYDROLASE, MITOCHONDRIAL"/>
    <property type="match status" value="1"/>
</dbReference>
<dbReference type="PANTHER" id="PTHR43176">
    <property type="entry name" value="3-HYDROXYISOBUTYRYL-COA HYDROLASE-RELATED"/>
    <property type="match status" value="1"/>
</dbReference>
<dbReference type="InterPro" id="IPR029045">
    <property type="entry name" value="ClpP/crotonase-like_dom_sf"/>
</dbReference>
<evidence type="ECO:0000313" key="10">
    <source>
        <dbReference type="Proteomes" id="UP000835052"/>
    </source>
</evidence>
<dbReference type="GO" id="GO:0003860">
    <property type="term" value="F:3-hydroxyisobutyryl-CoA hydrolase activity"/>
    <property type="evidence" value="ECO:0007669"/>
    <property type="project" value="UniProtKB-EC"/>
</dbReference>
<evidence type="ECO:0000256" key="4">
    <source>
        <dbReference type="ARBA" id="ARBA00016714"/>
    </source>
</evidence>
<dbReference type="InterPro" id="IPR045004">
    <property type="entry name" value="ECH_dom"/>
</dbReference>
<evidence type="ECO:0000256" key="5">
    <source>
        <dbReference type="ARBA" id="ARBA00022801"/>
    </source>
</evidence>
<name>A0A8S1GY44_9PELO</name>
<proteinExistence type="inferred from homology"/>
<evidence type="ECO:0000256" key="6">
    <source>
        <dbReference type="ARBA" id="ARBA00024871"/>
    </source>
</evidence>
<dbReference type="EC" id="3.1.2.4" evidence="3"/>
<protein>
    <recommendedName>
        <fullName evidence="4">3-hydroxyisobutyryl-CoA hydrolase, mitochondrial</fullName>
        <ecNumber evidence="3">3.1.2.4</ecNumber>
    </recommendedName>
    <alternativeName>
        <fullName evidence="7">3-hydroxyisobutyryl-coenzyme A hydrolase</fullName>
    </alternativeName>
</protein>
<dbReference type="EMBL" id="CAJGYM010000007">
    <property type="protein sequence ID" value="CAD6187823.1"/>
    <property type="molecule type" value="Genomic_DNA"/>
</dbReference>
<dbReference type="SUPFAM" id="SSF52096">
    <property type="entry name" value="ClpP/crotonase"/>
    <property type="match status" value="1"/>
</dbReference>
<comment type="function">
    <text evidence="6">Hydrolyzes 3-hydroxyisobutyryl-CoA (HIBYL-CoA), a saline catabolite. Has high activity toward isobutyryl-CoA. Could be an isobutyryl-CoA dehydrogenase that functions in valine catabolism. Also hydrolyzes 3-hydroxypropanoyl-CoA.</text>
</comment>
<keyword evidence="5" id="KW-0378">Hydrolase</keyword>
<dbReference type="GO" id="GO:0006574">
    <property type="term" value="P:L-valine catabolic process"/>
    <property type="evidence" value="ECO:0007669"/>
    <property type="project" value="TreeGrafter"/>
</dbReference>
<dbReference type="GO" id="GO:0005739">
    <property type="term" value="C:mitochondrion"/>
    <property type="evidence" value="ECO:0007669"/>
    <property type="project" value="TreeGrafter"/>
</dbReference>
<dbReference type="InterPro" id="IPR032259">
    <property type="entry name" value="HIBYL-CoA-H"/>
</dbReference>
<dbReference type="OrthoDB" id="1737613at2759"/>
<reference evidence="9" key="1">
    <citation type="submission" date="2020-10" db="EMBL/GenBank/DDBJ databases">
        <authorList>
            <person name="Kikuchi T."/>
        </authorList>
    </citation>
    <scope>NUCLEOTIDE SEQUENCE</scope>
    <source>
        <strain evidence="9">NKZ352</strain>
    </source>
</reference>
<dbReference type="CDD" id="cd06558">
    <property type="entry name" value="crotonase-like"/>
    <property type="match status" value="1"/>
</dbReference>
<evidence type="ECO:0000256" key="3">
    <source>
        <dbReference type="ARBA" id="ARBA00011915"/>
    </source>
</evidence>
<comment type="catalytic activity">
    <reaction evidence="1">
        <text>3-hydroxy-2-methylpropanoyl-CoA + H2O = 3-hydroxy-2-methylpropanoate + CoA + H(+)</text>
        <dbReference type="Rhea" id="RHEA:20888"/>
        <dbReference type="ChEBI" id="CHEBI:11805"/>
        <dbReference type="ChEBI" id="CHEBI:15377"/>
        <dbReference type="ChEBI" id="CHEBI:15378"/>
        <dbReference type="ChEBI" id="CHEBI:57287"/>
        <dbReference type="ChEBI" id="CHEBI:57340"/>
        <dbReference type="EC" id="3.1.2.4"/>
    </reaction>
</comment>
<comment type="caution">
    <text evidence="9">The sequence shown here is derived from an EMBL/GenBank/DDBJ whole genome shotgun (WGS) entry which is preliminary data.</text>
</comment>
<dbReference type="Pfam" id="PF16113">
    <property type="entry name" value="ECH_2"/>
    <property type="match status" value="1"/>
</dbReference>
<evidence type="ECO:0000259" key="8">
    <source>
        <dbReference type="Pfam" id="PF16113"/>
    </source>
</evidence>
<evidence type="ECO:0000256" key="1">
    <source>
        <dbReference type="ARBA" id="ARBA00001709"/>
    </source>
</evidence>